<accession>A0ABT2HKS8</accession>
<evidence type="ECO:0000313" key="2">
    <source>
        <dbReference type="Proteomes" id="UP001652264"/>
    </source>
</evidence>
<keyword evidence="2" id="KW-1185">Reference proteome</keyword>
<comment type="caution">
    <text evidence="1">The sequence shown here is derived from an EMBL/GenBank/DDBJ whole genome shotgun (WGS) entry which is preliminary data.</text>
</comment>
<dbReference type="RefSeq" id="WP_141862567.1">
    <property type="nucleotide sequence ID" value="NZ_BMNV01000011.1"/>
</dbReference>
<name>A0ABT2HKS8_9MICO</name>
<dbReference type="Proteomes" id="UP001652264">
    <property type="component" value="Unassembled WGS sequence"/>
</dbReference>
<reference evidence="1 2" key="1">
    <citation type="submission" date="2022-08" db="EMBL/GenBank/DDBJ databases">
        <title>Taxonomy of Curtobacterium flaccumfaciens.</title>
        <authorList>
            <person name="Osdaghi E."/>
            <person name="Taghavi S.M."/>
            <person name="Hamidizade M."/>
            <person name="Abachi H."/>
            <person name="Fazliarab A."/>
            <person name="Baeyen S."/>
            <person name="Portier P."/>
            <person name="Van Vaerenbergh J."/>
            <person name="Jacques M.-A."/>
        </authorList>
    </citation>
    <scope>NUCLEOTIDE SEQUENCE [LARGE SCALE GENOMIC DNA]</scope>
    <source>
        <strain evidence="1 2">LMG8786T</strain>
    </source>
</reference>
<dbReference type="GeneID" id="95325056"/>
<evidence type="ECO:0000313" key="1">
    <source>
        <dbReference type="EMBL" id="MCS6523884.1"/>
    </source>
</evidence>
<gene>
    <name evidence="1" type="ORF">NYQ28_15050</name>
</gene>
<sequence length="67" mass="6991">MADLFYNGQQIQSTASQDELATAIGKALTLTQQLGRPVFADVPVPAGVQKILVGHSTSIVLRADAPA</sequence>
<organism evidence="1 2">
    <name type="scientific">Curtobacterium citreum</name>
    <dbReference type="NCBI Taxonomy" id="2036"/>
    <lineage>
        <taxon>Bacteria</taxon>
        <taxon>Bacillati</taxon>
        <taxon>Actinomycetota</taxon>
        <taxon>Actinomycetes</taxon>
        <taxon>Micrococcales</taxon>
        <taxon>Microbacteriaceae</taxon>
        <taxon>Curtobacterium</taxon>
    </lineage>
</organism>
<protein>
    <submittedName>
        <fullName evidence="1">Uncharacterized protein</fullName>
    </submittedName>
</protein>
<proteinExistence type="predicted"/>
<dbReference type="EMBL" id="JANVAD010000009">
    <property type="protein sequence ID" value="MCS6523884.1"/>
    <property type="molecule type" value="Genomic_DNA"/>
</dbReference>